<dbReference type="Proteomes" id="UP000321424">
    <property type="component" value="Unassembled WGS sequence"/>
</dbReference>
<proteinExistence type="predicted"/>
<evidence type="ECO:0000313" key="3">
    <source>
        <dbReference type="Proteomes" id="UP000321424"/>
    </source>
</evidence>
<feature type="compositionally biased region" description="Basic and acidic residues" evidence="1">
    <location>
        <begin position="40"/>
        <end position="60"/>
    </location>
</feature>
<protein>
    <submittedName>
        <fullName evidence="2">Uncharacterized protein</fullName>
    </submittedName>
</protein>
<sequence length="93" mass="9937">MRDLLCGSEIGRARWLTGRGAVHRLGSRFGPIRAVAPAQHADDQKYGAHRTDGTTTRKPDIPYTHVGTSDTISKARGAREEAASVGRAARAVA</sequence>
<keyword evidence="3" id="KW-1185">Reference proteome</keyword>
<dbReference type="EMBL" id="BJXA01000057">
    <property type="protein sequence ID" value="GEM41768.1"/>
    <property type="molecule type" value="Genomic_DNA"/>
</dbReference>
<dbReference type="AlphaFoldDB" id="A0A511MNJ1"/>
<accession>A0A511MNJ1</accession>
<evidence type="ECO:0000256" key="1">
    <source>
        <dbReference type="SAM" id="MobiDB-lite"/>
    </source>
</evidence>
<gene>
    <name evidence="2" type="ORF">NN4_62870</name>
</gene>
<reference evidence="2 3" key="1">
    <citation type="submission" date="2019-07" db="EMBL/GenBank/DDBJ databases">
        <title>Whole genome shotgun sequence of Nocardia ninae NBRC 108245.</title>
        <authorList>
            <person name="Hosoyama A."/>
            <person name="Uohara A."/>
            <person name="Ohji S."/>
            <person name="Ichikawa N."/>
        </authorList>
    </citation>
    <scope>NUCLEOTIDE SEQUENCE [LARGE SCALE GENOMIC DNA]</scope>
    <source>
        <strain evidence="2 3">NBRC 108245</strain>
    </source>
</reference>
<name>A0A511MNJ1_9NOCA</name>
<feature type="region of interest" description="Disordered" evidence="1">
    <location>
        <begin position="38"/>
        <end position="93"/>
    </location>
</feature>
<feature type="compositionally biased region" description="Low complexity" evidence="1">
    <location>
        <begin position="83"/>
        <end position="93"/>
    </location>
</feature>
<organism evidence="2 3">
    <name type="scientific">Nocardia ninae NBRC 108245</name>
    <dbReference type="NCBI Taxonomy" id="1210091"/>
    <lineage>
        <taxon>Bacteria</taxon>
        <taxon>Bacillati</taxon>
        <taxon>Actinomycetota</taxon>
        <taxon>Actinomycetes</taxon>
        <taxon>Mycobacteriales</taxon>
        <taxon>Nocardiaceae</taxon>
        <taxon>Nocardia</taxon>
    </lineage>
</organism>
<evidence type="ECO:0000313" key="2">
    <source>
        <dbReference type="EMBL" id="GEM41768.1"/>
    </source>
</evidence>
<comment type="caution">
    <text evidence="2">The sequence shown here is derived from an EMBL/GenBank/DDBJ whole genome shotgun (WGS) entry which is preliminary data.</text>
</comment>